<sequence>MIFAATLVLGWLLGCVGAGGAGLTITLLTVGFGLPIHSAIAVSLSCMTFTVASGAYSHYREGEVLVRLGAAVGAAGIFGALAGTRTAFLIPPKLLMPATAIMLLLTTALLYVQLFRGHLIKDYVERNKSTATGSVFYLRSCIIGLVTGFLSGAFGIGATAFIQISLMLFFGISLYHAIGTTMMIILPIAVSGGLSYLVNGMMDPVVFIQTLAGLTIGSFIGAKFTHLIPKDILRCLMISMPLIGGVLLLTN</sequence>
<dbReference type="EMBL" id="FMYW01000009">
    <property type="protein sequence ID" value="SDC52111.1"/>
    <property type="molecule type" value="Genomic_DNA"/>
</dbReference>
<name>A0A1G6M9J8_9FIRM</name>
<evidence type="ECO:0000313" key="8">
    <source>
        <dbReference type="Proteomes" id="UP000198943"/>
    </source>
</evidence>
<dbReference type="Proteomes" id="UP000198943">
    <property type="component" value="Unassembled WGS sequence"/>
</dbReference>
<keyword evidence="5 6" id="KW-0472">Membrane</keyword>
<dbReference type="OrthoDB" id="5457526at2"/>
<proteinExistence type="inferred from homology"/>
<dbReference type="PANTHER" id="PTHR43701:SF2">
    <property type="entry name" value="MEMBRANE TRANSPORTER PROTEIN YJNA-RELATED"/>
    <property type="match status" value="1"/>
</dbReference>
<evidence type="ECO:0000256" key="1">
    <source>
        <dbReference type="ARBA" id="ARBA00004141"/>
    </source>
</evidence>
<protein>
    <recommendedName>
        <fullName evidence="6">Probable membrane transporter protein</fullName>
    </recommendedName>
</protein>
<feature type="transmembrane region" description="Helical" evidence="6">
    <location>
        <begin position="174"/>
        <end position="198"/>
    </location>
</feature>
<evidence type="ECO:0000256" key="3">
    <source>
        <dbReference type="ARBA" id="ARBA00022692"/>
    </source>
</evidence>
<evidence type="ECO:0000256" key="2">
    <source>
        <dbReference type="ARBA" id="ARBA00009142"/>
    </source>
</evidence>
<reference evidence="8" key="1">
    <citation type="submission" date="2016-10" db="EMBL/GenBank/DDBJ databases">
        <authorList>
            <person name="Varghese N."/>
            <person name="Submissions S."/>
        </authorList>
    </citation>
    <scope>NUCLEOTIDE SEQUENCE [LARGE SCALE GENOMIC DNA]</scope>
    <source>
        <strain evidence="8">DSM 11005</strain>
    </source>
</reference>
<feature type="transmembrane region" description="Helical" evidence="6">
    <location>
        <begin position="64"/>
        <end position="82"/>
    </location>
</feature>
<evidence type="ECO:0000256" key="4">
    <source>
        <dbReference type="ARBA" id="ARBA00022989"/>
    </source>
</evidence>
<keyword evidence="3 6" id="KW-0812">Transmembrane</keyword>
<evidence type="ECO:0000313" key="7">
    <source>
        <dbReference type="EMBL" id="SDC52111.1"/>
    </source>
</evidence>
<organism evidence="7 8">
    <name type="scientific">Succiniclasticum ruminis</name>
    <dbReference type="NCBI Taxonomy" id="40841"/>
    <lineage>
        <taxon>Bacteria</taxon>
        <taxon>Bacillati</taxon>
        <taxon>Bacillota</taxon>
        <taxon>Negativicutes</taxon>
        <taxon>Acidaminococcales</taxon>
        <taxon>Acidaminococcaceae</taxon>
        <taxon>Succiniclasticum</taxon>
    </lineage>
</organism>
<keyword evidence="6" id="KW-1003">Cell membrane</keyword>
<keyword evidence="8" id="KW-1185">Reference proteome</keyword>
<accession>A0A1G6M9J8</accession>
<comment type="subcellular location">
    <subcellularLocation>
        <location evidence="6">Cell membrane</location>
        <topology evidence="6">Multi-pass membrane protein</topology>
    </subcellularLocation>
    <subcellularLocation>
        <location evidence="1">Membrane</location>
        <topology evidence="1">Multi-pass membrane protein</topology>
    </subcellularLocation>
</comment>
<feature type="transmembrane region" description="Helical" evidence="6">
    <location>
        <begin position="34"/>
        <end position="52"/>
    </location>
</feature>
<evidence type="ECO:0000256" key="6">
    <source>
        <dbReference type="RuleBase" id="RU363041"/>
    </source>
</evidence>
<dbReference type="InterPro" id="IPR051598">
    <property type="entry name" value="TSUP/Inactive_protease-like"/>
</dbReference>
<comment type="similarity">
    <text evidence="2 6">Belongs to the 4-toluene sulfonate uptake permease (TSUP) (TC 2.A.102) family.</text>
</comment>
<dbReference type="AlphaFoldDB" id="A0A1G6M9J8"/>
<feature type="transmembrane region" description="Helical" evidence="6">
    <location>
        <begin position="94"/>
        <end position="115"/>
    </location>
</feature>
<dbReference type="PANTHER" id="PTHR43701">
    <property type="entry name" value="MEMBRANE TRANSPORTER PROTEIN MJ0441-RELATED"/>
    <property type="match status" value="1"/>
</dbReference>
<keyword evidence="4 6" id="KW-1133">Transmembrane helix</keyword>
<feature type="transmembrane region" description="Helical" evidence="6">
    <location>
        <begin position="205"/>
        <end position="225"/>
    </location>
</feature>
<dbReference type="RefSeq" id="WP_093730494.1">
    <property type="nucleotide sequence ID" value="NZ_FMYW01000009.1"/>
</dbReference>
<feature type="transmembrane region" description="Helical" evidence="6">
    <location>
        <begin position="231"/>
        <end position="250"/>
    </location>
</feature>
<feature type="transmembrane region" description="Helical" evidence="6">
    <location>
        <begin position="136"/>
        <end position="162"/>
    </location>
</feature>
<gene>
    <name evidence="7" type="ORF">SAMN04487864_10913</name>
</gene>
<dbReference type="InterPro" id="IPR002781">
    <property type="entry name" value="TM_pro_TauE-like"/>
</dbReference>
<dbReference type="Pfam" id="PF01925">
    <property type="entry name" value="TauE"/>
    <property type="match status" value="1"/>
</dbReference>
<dbReference type="GO" id="GO:0005886">
    <property type="term" value="C:plasma membrane"/>
    <property type="evidence" value="ECO:0007669"/>
    <property type="project" value="UniProtKB-SubCell"/>
</dbReference>
<evidence type="ECO:0000256" key="5">
    <source>
        <dbReference type="ARBA" id="ARBA00023136"/>
    </source>
</evidence>